<accession>A0A3R5UWP4</accession>
<evidence type="ECO:0000313" key="3">
    <source>
        <dbReference type="EMBL" id="QAR31586.1"/>
    </source>
</evidence>
<evidence type="ECO:0000313" key="4">
    <source>
        <dbReference type="Proteomes" id="UP000287701"/>
    </source>
</evidence>
<gene>
    <name evidence="3" type="ORF">EQP59_09665</name>
</gene>
<dbReference type="Proteomes" id="UP000287701">
    <property type="component" value="Chromosome"/>
</dbReference>
<sequence>MKKIVIAFLLISTSIAFGQRHEVGVFLGGTNAISDIGRTDYINPLPKKVNGSFKIPATFGVLYRRNLNPQQSIRLGLTYASFMDSDLLAVENYRRYRGASYTNSLLELSAVFEYNFFPINYEQRSAQSPYIFAGVAGFLHPRPKYDIYFQNFENPANRKGYETIVKKKNGQQLSMSVPFGVGYKVKFDWNWILGFEVGFRPTFVDNLDLAWVEESDVETFREEGLTYANGVLTQEQLNADLERKTKEIIEKRQLGDAKNDWYVFTGFTLTYTFGRPACFCD</sequence>
<dbReference type="OMA" id="RYTFTDN"/>
<dbReference type="RefSeq" id="WP_014790484.1">
    <property type="nucleotide sequence ID" value="NZ_CP035107.1"/>
</dbReference>
<feature type="domain" description="DUF6089" evidence="2">
    <location>
        <begin position="253"/>
        <end position="280"/>
    </location>
</feature>
<protein>
    <recommendedName>
        <fullName evidence="2">DUF6089 domain-containing protein</fullName>
    </recommendedName>
</protein>
<dbReference type="GeneID" id="71568983"/>
<organism evidence="3 4">
    <name type="scientific">Ornithobacterium rhinotracheale</name>
    <dbReference type="NCBI Taxonomy" id="28251"/>
    <lineage>
        <taxon>Bacteria</taxon>
        <taxon>Pseudomonadati</taxon>
        <taxon>Bacteroidota</taxon>
        <taxon>Flavobacteriia</taxon>
        <taxon>Flavobacteriales</taxon>
        <taxon>Weeksellaceae</taxon>
        <taxon>Ornithobacterium</taxon>
    </lineage>
</organism>
<dbReference type="AlphaFoldDB" id="A0A3R5UWP4"/>
<proteinExistence type="predicted"/>
<feature type="signal peptide" evidence="1">
    <location>
        <begin position="1"/>
        <end position="18"/>
    </location>
</feature>
<keyword evidence="1" id="KW-0732">Signal</keyword>
<reference evidence="3 4" key="1">
    <citation type="submission" date="2019-01" db="EMBL/GenBank/DDBJ databases">
        <title>Whole Genome of Ornithobacterium rhinotracheale FARPER-174b.</title>
        <authorList>
            <person name="Tataje-Lavanda L.A."/>
            <person name="Montalvan A."/>
            <person name="Montesinos R."/>
            <person name="Zimic M."/>
            <person name="Fernandez-Sanchez M."/>
            <person name="Fernandez-Diaz M."/>
        </authorList>
    </citation>
    <scope>NUCLEOTIDE SEQUENCE [LARGE SCALE GENOMIC DNA]</scope>
    <source>
        <strain evidence="3 4">FARPER-174b</strain>
    </source>
</reference>
<name>A0A3R5UWP4_ORNRH</name>
<evidence type="ECO:0000259" key="2">
    <source>
        <dbReference type="Pfam" id="PF19573"/>
    </source>
</evidence>
<dbReference type="OrthoDB" id="654178at2"/>
<feature type="chain" id="PRO_5018684490" description="DUF6089 domain-containing protein" evidence="1">
    <location>
        <begin position="19"/>
        <end position="281"/>
    </location>
</feature>
<dbReference type="InterPro" id="IPR045743">
    <property type="entry name" value="DUF6089"/>
</dbReference>
<dbReference type="Pfam" id="PF19573">
    <property type="entry name" value="DUF6089"/>
    <property type="match status" value="2"/>
</dbReference>
<evidence type="ECO:0000256" key="1">
    <source>
        <dbReference type="SAM" id="SignalP"/>
    </source>
</evidence>
<dbReference type="EMBL" id="CP035107">
    <property type="protein sequence ID" value="QAR31586.1"/>
    <property type="molecule type" value="Genomic_DNA"/>
</dbReference>
<feature type="domain" description="DUF6089" evidence="2">
    <location>
        <begin position="3"/>
        <end position="221"/>
    </location>
</feature>